<dbReference type="NCBIfam" id="NF001221">
    <property type="entry name" value="PRK00197.1"/>
    <property type="match status" value="1"/>
</dbReference>
<sequence length="445" mass="48034">MAEQSQMEKMAIEARKAARAVQGMSTARKNAALDAVHAQLLASKDAILAANGEDRSKTKEAVDAGKASSTLYKRLDLGGPKFDAVLQGVRSVAALQDEVGRVSLARELDDGLELYRVACPIGVICIIFEARPEAAVQISALAIKSANAVILKGGKEAEHSNRALVEAIRAGLKEADVPENVVQLVSTRGEIAELLKLEKHIDLVIPRGSNELVRYITDNTRIPVLGHADGICSTYVDSAADVELAAKVVTDAKAQYPAVCNATEKLIVHRDVAATHLPTIGAALLAAGVTIKADEESMRYLPKDEKVIPVVPSDFRTEFLDLTIACRIVESLDAAVDEINTLGSHHTDCIVTQDTQAAERFMSNVDSANVYHNCSTRFADGFRYGFGAEVGVSTTRTHSRGPVGMEGLLIYKYRLYGNGHIAAPYATGEKTFTHRKIEPKYRVEQ</sequence>
<dbReference type="OMA" id="KTQRYGT"/>
<dbReference type="AlphaFoldDB" id="A0A5J4Z501"/>
<comment type="pathway">
    <text evidence="1">Amino-acid biosynthesis; L-proline biosynthesis; L-glutamate 5-semialdehyde from L-glutamate: step 2/2.</text>
</comment>
<dbReference type="FunFam" id="3.40.309.10:FF:000006">
    <property type="entry name" value="Gamma-glutamyl phosphate reductase"/>
    <property type="match status" value="1"/>
</dbReference>
<dbReference type="CDD" id="cd07079">
    <property type="entry name" value="ALDH_F18-19_ProA-GPR"/>
    <property type="match status" value="1"/>
</dbReference>
<gene>
    <name evidence="13" type="ORF">FVE85_5873</name>
</gene>
<comment type="function">
    <text evidence="8">Catalyzes the NADPH dependent reduction of L-gamma-glutamyl 5-phosphate into L-glutamate 5-semialdehyde and phosphate. The product spontaneously undergoes cyclization to form 1-pyrroline-5-carboxylate.</text>
</comment>
<reference evidence="14" key="1">
    <citation type="journal article" date="2019" name="Nat. Commun.">
        <title>Expansion of phycobilisome linker gene families in mesophilic red algae.</title>
        <authorList>
            <person name="Lee J."/>
            <person name="Kim D."/>
            <person name="Bhattacharya D."/>
            <person name="Yoon H.S."/>
        </authorList>
    </citation>
    <scope>NUCLEOTIDE SEQUENCE [LARGE SCALE GENOMIC DNA]</scope>
    <source>
        <strain evidence="14">CCMP 1328</strain>
    </source>
</reference>
<evidence type="ECO:0000256" key="5">
    <source>
        <dbReference type="ARBA" id="ARBA00022857"/>
    </source>
</evidence>
<dbReference type="Gene3D" id="3.40.309.10">
    <property type="entry name" value="Aldehyde Dehydrogenase, Chain A, domain 2"/>
    <property type="match status" value="1"/>
</dbReference>
<keyword evidence="6" id="KW-0560">Oxidoreductase</keyword>
<dbReference type="SUPFAM" id="SSF53720">
    <property type="entry name" value="ALDH-like"/>
    <property type="match status" value="1"/>
</dbReference>
<feature type="domain" description="Aldehyde dehydrogenase" evidence="12">
    <location>
        <begin position="2"/>
        <end position="284"/>
    </location>
</feature>
<evidence type="ECO:0000256" key="3">
    <source>
        <dbReference type="ARBA" id="ARBA00022605"/>
    </source>
</evidence>
<dbReference type="PANTHER" id="PTHR11063">
    <property type="entry name" value="GLUTAMATE SEMIALDEHYDE DEHYDROGENASE"/>
    <property type="match status" value="1"/>
</dbReference>
<evidence type="ECO:0000256" key="9">
    <source>
        <dbReference type="ARBA" id="ARBA00060997"/>
    </source>
</evidence>
<evidence type="ECO:0000256" key="6">
    <source>
        <dbReference type="ARBA" id="ARBA00023002"/>
    </source>
</evidence>
<dbReference type="InterPro" id="IPR012134">
    <property type="entry name" value="Glu-5-SA_DH"/>
</dbReference>
<proteinExistence type="inferred from homology"/>
<dbReference type="Pfam" id="PF00171">
    <property type="entry name" value="Aldedh"/>
    <property type="match status" value="1"/>
</dbReference>
<keyword evidence="4" id="KW-0641">Proline biosynthesis</keyword>
<evidence type="ECO:0000256" key="10">
    <source>
        <dbReference type="ARBA" id="ARBA00075718"/>
    </source>
</evidence>
<comment type="similarity">
    <text evidence="9">Belongs to the gamma-glutamyl phosphate reductase family.</text>
</comment>
<comment type="catalytic activity">
    <reaction evidence="7">
        <text>L-glutamate 5-semialdehyde + phosphate + NADP(+) = L-glutamyl 5-phosphate + NADPH + H(+)</text>
        <dbReference type="Rhea" id="RHEA:19541"/>
        <dbReference type="ChEBI" id="CHEBI:15378"/>
        <dbReference type="ChEBI" id="CHEBI:43474"/>
        <dbReference type="ChEBI" id="CHEBI:57783"/>
        <dbReference type="ChEBI" id="CHEBI:58066"/>
        <dbReference type="ChEBI" id="CHEBI:58274"/>
        <dbReference type="ChEBI" id="CHEBI:58349"/>
        <dbReference type="EC" id="1.2.1.41"/>
    </reaction>
</comment>
<dbReference type="PANTHER" id="PTHR11063:SF8">
    <property type="entry name" value="DELTA-1-PYRROLINE-5-CARBOXYLATE SYNTHASE"/>
    <property type="match status" value="1"/>
</dbReference>
<evidence type="ECO:0000256" key="1">
    <source>
        <dbReference type="ARBA" id="ARBA00004985"/>
    </source>
</evidence>
<dbReference type="InterPro" id="IPR000965">
    <property type="entry name" value="GPR_dom"/>
</dbReference>
<dbReference type="InterPro" id="IPR016161">
    <property type="entry name" value="Ald_DH/histidinol_DH"/>
</dbReference>
<evidence type="ECO:0000256" key="11">
    <source>
        <dbReference type="ARBA" id="ARBA00077451"/>
    </source>
</evidence>
<dbReference type="GO" id="GO:0055129">
    <property type="term" value="P:L-proline biosynthetic process"/>
    <property type="evidence" value="ECO:0007669"/>
    <property type="project" value="UniProtKB-UniPathway"/>
</dbReference>
<dbReference type="EMBL" id="VRMN01000001">
    <property type="protein sequence ID" value="KAA8498288.1"/>
    <property type="molecule type" value="Genomic_DNA"/>
</dbReference>
<dbReference type="Proteomes" id="UP000324585">
    <property type="component" value="Unassembled WGS sequence"/>
</dbReference>
<evidence type="ECO:0000313" key="13">
    <source>
        <dbReference type="EMBL" id="KAA8498288.1"/>
    </source>
</evidence>
<evidence type="ECO:0000313" key="14">
    <source>
        <dbReference type="Proteomes" id="UP000324585"/>
    </source>
</evidence>
<dbReference type="InterPro" id="IPR016162">
    <property type="entry name" value="Ald_DH_N"/>
</dbReference>
<accession>A0A5J4Z501</accession>
<dbReference type="GO" id="GO:0004350">
    <property type="term" value="F:glutamate-5-semialdehyde dehydrogenase activity"/>
    <property type="evidence" value="ECO:0007669"/>
    <property type="project" value="UniProtKB-EC"/>
</dbReference>
<evidence type="ECO:0000259" key="12">
    <source>
        <dbReference type="Pfam" id="PF00171"/>
    </source>
</evidence>
<protein>
    <recommendedName>
        <fullName evidence="2">glutamate-5-semialdehyde dehydrogenase</fullName>
        <ecNumber evidence="2">1.2.1.41</ecNumber>
    </recommendedName>
    <alternativeName>
        <fullName evidence="11">Glutamate-5-semialdehyde dehydrogenase</fullName>
    </alternativeName>
    <alternativeName>
        <fullName evidence="10">Glutamyl-gamma-semialdehyde dehydrogenase</fullName>
    </alternativeName>
</protein>
<evidence type="ECO:0000256" key="2">
    <source>
        <dbReference type="ARBA" id="ARBA00013002"/>
    </source>
</evidence>
<evidence type="ECO:0000256" key="8">
    <source>
        <dbReference type="ARBA" id="ARBA00059423"/>
    </source>
</evidence>
<dbReference type="InterPro" id="IPR015590">
    <property type="entry name" value="Aldehyde_DH_dom"/>
</dbReference>
<organism evidence="13 14">
    <name type="scientific">Porphyridium purpureum</name>
    <name type="common">Red alga</name>
    <name type="synonym">Porphyridium cruentum</name>
    <dbReference type="NCBI Taxonomy" id="35688"/>
    <lineage>
        <taxon>Eukaryota</taxon>
        <taxon>Rhodophyta</taxon>
        <taxon>Bangiophyceae</taxon>
        <taxon>Porphyridiales</taxon>
        <taxon>Porphyridiaceae</taxon>
        <taxon>Porphyridium</taxon>
    </lineage>
</organism>
<dbReference type="HAMAP" id="MF_00412">
    <property type="entry name" value="ProA"/>
    <property type="match status" value="1"/>
</dbReference>
<name>A0A5J4Z501_PORPP</name>
<keyword evidence="3" id="KW-0028">Amino-acid biosynthesis</keyword>
<keyword evidence="14" id="KW-1185">Reference proteome</keyword>
<evidence type="ECO:0000256" key="7">
    <source>
        <dbReference type="ARBA" id="ARBA00049024"/>
    </source>
</evidence>
<dbReference type="PIRSF" id="PIRSF000151">
    <property type="entry name" value="GPR"/>
    <property type="match status" value="1"/>
</dbReference>
<dbReference type="GO" id="GO:0050661">
    <property type="term" value="F:NADP binding"/>
    <property type="evidence" value="ECO:0007669"/>
    <property type="project" value="InterPro"/>
</dbReference>
<dbReference type="InterPro" id="IPR016163">
    <property type="entry name" value="Ald_DH_C"/>
</dbReference>
<dbReference type="OrthoDB" id="1934954at2759"/>
<evidence type="ECO:0000256" key="4">
    <source>
        <dbReference type="ARBA" id="ARBA00022650"/>
    </source>
</evidence>
<dbReference type="UniPathway" id="UPA00098">
    <property type="reaction ID" value="UER00360"/>
</dbReference>
<dbReference type="Gene3D" id="3.40.605.10">
    <property type="entry name" value="Aldehyde Dehydrogenase, Chain A, domain 1"/>
    <property type="match status" value="1"/>
</dbReference>
<dbReference type="NCBIfam" id="TIGR00407">
    <property type="entry name" value="proA"/>
    <property type="match status" value="1"/>
</dbReference>
<keyword evidence="5" id="KW-0521">NADP</keyword>
<dbReference type="EC" id="1.2.1.41" evidence="2"/>
<comment type="caution">
    <text evidence="13">The sequence shown here is derived from an EMBL/GenBank/DDBJ whole genome shotgun (WGS) entry which is preliminary data.</text>
</comment>